<evidence type="ECO:0000256" key="4">
    <source>
        <dbReference type="ARBA" id="ARBA00022824"/>
    </source>
</evidence>
<feature type="domain" description="Lipase maturation factor 1/2 N-terminal" evidence="8">
    <location>
        <begin position="120"/>
        <end position="272"/>
    </location>
</feature>
<name>A0ABS9L3I0_9MICC</name>
<keyword evidence="5 7" id="KW-1133">Transmembrane helix</keyword>
<keyword evidence="4" id="KW-0256">Endoplasmic reticulum</keyword>
<evidence type="ECO:0000313" key="11">
    <source>
        <dbReference type="Proteomes" id="UP001165368"/>
    </source>
</evidence>
<feature type="transmembrane region" description="Helical" evidence="7">
    <location>
        <begin position="71"/>
        <end position="89"/>
    </location>
</feature>
<comment type="subcellular location">
    <subcellularLocation>
        <location evidence="1">Endoplasmic reticulum membrane</location>
        <topology evidence="1">Multi-pass membrane protein</topology>
    </subcellularLocation>
</comment>
<feature type="transmembrane region" description="Helical" evidence="7">
    <location>
        <begin position="20"/>
        <end position="39"/>
    </location>
</feature>
<organism evidence="10 11">
    <name type="scientific">Arthrobacter hankyongi</name>
    <dbReference type="NCBI Taxonomy" id="2904801"/>
    <lineage>
        <taxon>Bacteria</taxon>
        <taxon>Bacillati</taxon>
        <taxon>Actinomycetota</taxon>
        <taxon>Actinomycetes</taxon>
        <taxon>Micrococcales</taxon>
        <taxon>Micrococcaceae</taxon>
        <taxon>Arthrobacter</taxon>
    </lineage>
</organism>
<evidence type="ECO:0000256" key="6">
    <source>
        <dbReference type="ARBA" id="ARBA00023136"/>
    </source>
</evidence>
<evidence type="ECO:0000259" key="8">
    <source>
        <dbReference type="Pfam" id="PF06762"/>
    </source>
</evidence>
<dbReference type="Pfam" id="PF25179">
    <property type="entry name" value="LMF1_C"/>
    <property type="match status" value="1"/>
</dbReference>
<keyword evidence="3 7" id="KW-0812">Transmembrane</keyword>
<comment type="caution">
    <text evidence="10">The sequence shown here is derived from an EMBL/GenBank/DDBJ whole genome shotgun (WGS) entry which is preliminary data.</text>
</comment>
<dbReference type="Proteomes" id="UP001165368">
    <property type="component" value="Unassembled WGS sequence"/>
</dbReference>
<comment type="similarity">
    <text evidence="2">Belongs to the lipase maturation factor family.</text>
</comment>
<evidence type="ECO:0000256" key="7">
    <source>
        <dbReference type="SAM" id="Phobius"/>
    </source>
</evidence>
<dbReference type="Pfam" id="PF06762">
    <property type="entry name" value="LMF1"/>
    <property type="match status" value="1"/>
</dbReference>
<evidence type="ECO:0000256" key="5">
    <source>
        <dbReference type="ARBA" id="ARBA00022989"/>
    </source>
</evidence>
<sequence length="482" mass="54513">MDWFSADGFELARQVLQRGIAAVYLIAFLSAAAQFPALLGEHGLLPVPRYLGWSRARGPTLFSRRYSDRRLLAVAWTGAAVAALLVAGLPQAGAAWLPLLAFLLLWGLYMSIVNVGQTFYSFGWETLLLEAGFMAAFLGSNRVAPPAPMLWLFIWLAFRLEFGAGMIKMRGDRCWRDFTALYYHHETQPMPGPLSWYFHHLPKPLHRVEVLGNHIAQLVMPFLLFAPQPVGSIAAAVVIGTQLWLVISGNFAWLNWLTIIIAFAAVSDRAVEAVLPGPDSLTPGYGPTPVWFTAVVLAAAALLVVLSWWPARNLFSHHQLMNTSFNRWHLGNAYGAFGSITRQRYEIIVEGSLDGTAWREYEFKGKPGDPGRMPRQFAPYHLRLDWLMWFLALGARGENWFVPFLHRLLEADRPTLRLLARDPFDGAAPTYVRARVFHYRYSTWAEKRRTGLWWIRRPAGVLIQPLTLADSTRRRSWLGGWD</sequence>
<dbReference type="InterPro" id="IPR009613">
    <property type="entry name" value="LMF"/>
</dbReference>
<dbReference type="RefSeq" id="WP_237818130.1">
    <property type="nucleotide sequence ID" value="NZ_JAKLTQ010000001.1"/>
</dbReference>
<keyword evidence="11" id="KW-1185">Reference proteome</keyword>
<feature type="transmembrane region" description="Helical" evidence="7">
    <location>
        <begin position="290"/>
        <end position="311"/>
    </location>
</feature>
<feature type="domain" description="Lipase maturation factor 1/2 C-terminal" evidence="9">
    <location>
        <begin position="331"/>
        <end position="459"/>
    </location>
</feature>
<evidence type="ECO:0000259" key="9">
    <source>
        <dbReference type="Pfam" id="PF25179"/>
    </source>
</evidence>
<dbReference type="PANTHER" id="PTHR14463">
    <property type="entry name" value="LIPASE MATURATION FACTOR"/>
    <property type="match status" value="1"/>
</dbReference>
<dbReference type="PANTHER" id="PTHR14463:SF10">
    <property type="entry name" value="LIPASE MATURATION FACTOR 1"/>
    <property type="match status" value="1"/>
</dbReference>
<accession>A0ABS9L3I0</accession>
<evidence type="ECO:0000313" key="10">
    <source>
        <dbReference type="EMBL" id="MCG2621059.1"/>
    </source>
</evidence>
<evidence type="ECO:0000256" key="3">
    <source>
        <dbReference type="ARBA" id="ARBA00022692"/>
    </source>
</evidence>
<reference evidence="10" key="1">
    <citation type="submission" date="2022-01" db="EMBL/GenBank/DDBJ databases">
        <authorList>
            <person name="Jo J.-H."/>
            <person name="Im W.-T."/>
        </authorList>
    </citation>
    <scope>NUCLEOTIDE SEQUENCE</scope>
    <source>
        <strain evidence="10">I2-34</strain>
    </source>
</reference>
<gene>
    <name evidence="10" type="ORF">LVY72_03920</name>
</gene>
<dbReference type="InterPro" id="IPR057434">
    <property type="entry name" value="LMF1/2_N"/>
</dbReference>
<keyword evidence="6 7" id="KW-0472">Membrane</keyword>
<feature type="transmembrane region" description="Helical" evidence="7">
    <location>
        <begin position="243"/>
        <end position="266"/>
    </location>
</feature>
<dbReference type="EMBL" id="JAKLTQ010000001">
    <property type="protein sequence ID" value="MCG2621059.1"/>
    <property type="molecule type" value="Genomic_DNA"/>
</dbReference>
<evidence type="ECO:0000256" key="1">
    <source>
        <dbReference type="ARBA" id="ARBA00004477"/>
    </source>
</evidence>
<dbReference type="InterPro" id="IPR057433">
    <property type="entry name" value="LMF1/2_C"/>
</dbReference>
<protein>
    <submittedName>
        <fullName evidence="10">Lipase maturation factor family protein</fullName>
    </submittedName>
</protein>
<feature type="transmembrane region" description="Helical" evidence="7">
    <location>
        <begin position="95"/>
        <end position="115"/>
    </location>
</feature>
<evidence type="ECO:0000256" key="2">
    <source>
        <dbReference type="ARBA" id="ARBA00005512"/>
    </source>
</evidence>
<proteinExistence type="inferred from homology"/>